<sequence length="174" mass="19467">MSKNALGFIETIGMAAAIEAADTATKSANVKLIGYELTKGYGMVTIKIEGDVSAVTSAINAAKISASSVNKVCSTLVIPRPSTSVEKIIKNKEELKSTKEQLKEELEKEEEVKIKEVKYIDWKEVEQENNKEILKENIESELCNICHDPKCNRKKGQPRTWCIHHNEKFEGEEL</sequence>
<organism evidence="6 9">
    <name type="scientific">Clostridium cochlearium</name>
    <dbReference type="NCBI Taxonomy" id="1494"/>
    <lineage>
        <taxon>Bacteria</taxon>
        <taxon>Bacillati</taxon>
        <taxon>Bacillota</taxon>
        <taxon>Clostridia</taxon>
        <taxon>Eubacteriales</taxon>
        <taxon>Clostridiaceae</taxon>
        <taxon>Clostridium</taxon>
    </lineage>
</organism>
<name>A0A239ZP02_CLOCO</name>
<evidence type="ECO:0000256" key="1">
    <source>
        <dbReference type="ARBA" id="ARBA00024322"/>
    </source>
</evidence>
<dbReference type="EMBL" id="JABFIF010000005">
    <property type="protein sequence ID" value="NOH15598.1"/>
    <property type="molecule type" value="Genomic_DNA"/>
</dbReference>
<comment type="similarity">
    <text evidence="3">Belongs to the bacterial microcompartments protein family.</text>
</comment>
<accession>A0A239ZP02</accession>
<evidence type="ECO:0000313" key="7">
    <source>
        <dbReference type="EMBL" id="SQB36777.1"/>
    </source>
</evidence>
<evidence type="ECO:0000256" key="3">
    <source>
        <dbReference type="PROSITE-ProRule" id="PRU01278"/>
    </source>
</evidence>
<feature type="coiled-coil region" evidence="4">
    <location>
        <begin position="85"/>
        <end position="115"/>
    </location>
</feature>
<dbReference type="PANTHER" id="PTHR33941:SF11">
    <property type="entry name" value="BACTERIAL MICROCOMPARTMENT SHELL PROTEIN PDUJ"/>
    <property type="match status" value="1"/>
</dbReference>
<gene>
    <name evidence="7" type="primary">pduA_2</name>
    <name evidence="6" type="ORF">HMJ28_04205</name>
    <name evidence="7" type="ORF">NCTC13028_02587</name>
</gene>
<dbReference type="GeneID" id="79382748"/>
<evidence type="ECO:0000256" key="4">
    <source>
        <dbReference type="SAM" id="Coils"/>
    </source>
</evidence>
<dbReference type="InterPro" id="IPR037233">
    <property type="entry name" value="CcmK-like_sf"/>
</dbReference>
<dbReference type="GO" id="GO:0031469">
    <property type="term" value="C:bacterial microcompartment"/>
    <property type="evidence" value="ECO:0007669"/>
    <property type="project" value="UniProtKB-SubCell"/>
</dbReference>
<dbReference type="RefSeq" id="WP_095177536.1">
    <property type="nucleotide sequence ID" value="NZ_CP173238.1"/>
</dbReference>
<dbReference type="InterPro" id="IPR000249">
    <property type="entry name" value="BMC_dom"/>
</dbReference>
<dbReference type="Proteomes" id="UP000528432">
    <property type="component" value="Unassembled WGS sequence"/>
</dbReference>
<reference evidence="7 8" key="1">
    <citation type="submission" date="2018-06" db="EMBL/GenBank/DDBJ databases">
        <authorList>
            <consortium name="Pathogen Informatics"/>
            <person name="Doyle S."/>
        </authorList>
    </citation>
    <scope>NUCLEOTIDE SEQUENCE [LARGE SCALE GENOMIC DNA]</scope>
    <source>
        <strain evidence="7 8">NCTC13028</strain>
    </source>
</reference>
<dbReference type="Pfam" id="PF00936">
    <property type="entry name" value="BMC"/>
    <property type="match status" value="1"/>
</dbReference>
<dbReference type="PROSITE" id="PS51930">
    <property type="entry name" value="BMC_2"/>
    <property type="match status" value="1"/>
</dbReference>
<dbReference type="InterPro" id="IPR050575">
    <property type="entry name" value="BMC_shell"/>
</dbReference>
<keyword evidence="2" id="KW-1283">Bacterial microcompartment</keyword>
<dbReference type="Proteomes" id="UP000250223">
    <property type="component" value="Unassembled WGS sequence"/>
</dbReference>
<reference evidence="6 9" key="2">
    <citation type="submission" date="2020-05" db="EMBL/GenBank/DDBJ databases">
        <title>Draft genome sequence of Clostridium cochlearium strain AGROS13 isolated from a sheep dairy farm in New Zealand.</title>
        <authorList>
            <person name="Gupta T.B."/>
            <person name="Jauregui R."/>
            <person name="Risson A.N."/>
            <person name="Brightwell G."/>
            <person name="Maclean P."/>
        </authorList>
    </citation>
    <scope>NUCLEOTIDE SEQUENCE [LARGE SCALE GENOMIC DNA]</scope>
    <source>
        <strain evidence="6 9">AGROS13</strain>
    </source>
</reference>
<dbReference type="SUPFAM" id="SSF143414">
    <property type="entry name" value="CcmK-like"/>
    <property type="match status" value="1"/>
</dbReference>
<keyword evidence="4" id="KW-0175">Coiled coil</keyword>
<evidence type="ECO:0000256" key="2">
    <source>
        <dbReference type="ARBA" id="ARBA00024446"/>
    </source>
</evidence>
<protein>
    <submittedName>
        <fullName evidence="6">BMC domain-containing protein</fullName>
    </submittedName>
    <submittedName>
        <fullName evidence="7">PduA protein-like protein</fullName>
    </submittedName>
</protein>
<evidence type="ECO:0000313" key="6">
    <source>
        <dbReference type="EMBL" id="NOH15598.1"/>
    </source>
</evidence>
<evidence type="ECO:0000259" key="5">
    <source>
        <dbReference type="PROSITE" id="PS51930"/>
    </source>
</evidence>
<proteinExistence type="inferred from homology"/>
<dbReference type="PANTHER" id="PTHR33941">
    <property type="entry name" value="PROPANEDIOL UTILIZATION PROTEIN PDUA"/>
    <property type="match status" value="1"/>
</dbReference>
<dbReference type="SMART" id="SM00877">
    <property type="entry name" value="BMC"/>
    <property type="match status" value="1"/>
</dbReference>
<dbReference type="CDD" id="cd07045">
    <property type="entry name" value="BMC_CcmK_like"/>
    <property type="match status" value="1"/>
</dbReference>
<comment type="subcellular location">
    <subcellularLocation>
        <location evidence="1">Bacterial microcompartment</location>
    </subcellularLocation>
</comment>
<dbReference type="AlphaFoldDB" id="A0A239ZP02"/>
<evidence type="ECO:0000313" key="9">
    <source>
        <dbReference type="Proteomes" id="UP000528432"/>
    </source>
</evidence>
<dbReference type="EMBL" id="UAWC01000027">
    <property type="protein sequence ID" value="SQB36777.1"/>
    <property type="molecule type" value="Genomic_DNA"/>
</dbReference>
<evidence type="ECO:0000313" key="8">
    <source>
        <dbReference type="Proteomes" id="UP000250223"/>
    </source>
</evidence>
<dbReference type="InterPro" id="IPR044872">
    <property type="entry name" value="CcmK/CsoS1_BMC"/>
</dbReference>
<feature type="domain" description="BMC" evidence="5">
    <location>
        <begin position="5"/>
        <end position="90"/>
    </location>
</feature>
<dbReference type="Gene3D" id="3.30.70.1710">
    <property type="match status" value="1"/>
</dbReference>